<dbReference type="InterPro" id="IPR001789">
    <property type="entry name" value="Sig_transdc_resp-reg_receiver"/>
</dbReference>
<sequence>MLKVVLVEDEPILLKGLQYRMDWLANGCTVVGLAENGADGLKTIEETKPDIVITDIRMPYKDGLTMLQEAKKRYTFEAVILSGFGEFNYAKQAITIGVHDYLLKPVDLSDLELTVKKLVEKLATKQKEDQLNQQVKAYSDLLNVQVEYPSSYVGKTMEYIQQSYCEKITLKDASEVLGLSSVSLNMKLKEKTGYSFSELLTRYRITKALDYLQDEKMLVYEVAEKTGFSDYKYFSHVFKKYTGMSPKQFLKQSL</sequence>
<keyword evidence="6" id="KW-0238">DNA-binding</keyword>
<organism evidence="11 12">
    <name type="scientific">Shouchella xiaoxiensis</name>
    <dbReference type="NCBI Taxonomy" id="766895"/>
    <lineage>
        <taxon>Bacteria</taxon>
        <taxon>Bacillati</taxon>
        <taxon>Bacillota</taxon>
        <taxon>Bacilli</taxon>
        <taxon>Bacillales</taxon>
        <taxon>Bacillaceae</taxon>
        <taxon>Shouchella</taxon>
    </lineage>
</organism>
<evidence type="ECO:0000259" key="10">
    <source>
        <dbReference type="PROSITE" id="PS50110"/>
    </source>
</evidence>
<evidence type="ECO:0000259" key="9">
    <source>
        <dbReference type="PROSITE" id="PS01124"/>
    </source>
</evidence>
<accession>A0ABS2STD0</accession>
<dbReference type="InterPro" id="IPR018060">
    <property type="entry name" value="HTH_AraC"/>
</dbReference>
<feature type="domain" description="Response regulatory" evidence="10">
    <location>
        <begin position="3"/>
        <end position="119"/>
    </location>
</feature>
<dbReference type="SMART" id="SM00342">
    <property type="entry name" value="HTH_ARAC"/>
    <property type="match status" value="1"/>
</dbReference>
<keyword evidence="5" id="KW-0805">Transcription regulation</keyword>
<dbReference type="PROSITE" id="PS50110">
    <property type="entry name" value="RESPONSE_REGULATORY"/>
    <property type="match status" value="1"/>
</dbReference>
<keyword evidence="4" id="KW-0902">Two-component regulatory system</keyword>
<evidence type="ECO:0000256" key="5">
    <source>
        <dbReference type="ARBA" id="ARBA00023015"/>
    </source>
</evidence>
<comment type="caution">
    <text evidence="11">The sequence shown here is derived from an EMBL/GenBank/DDBJ whole genome shotgun (WGS) entry which is preliminary data.</text>
</comment>
<evidence type="ECO:0000256" key="3">
    <source>
        <dbReference type="ARBA" id="ARBA00022553"/>
    </source>
</evidence>
<evidence type="ECO:0000256" key="2">
    <source>
        <dbReference type="ARBA" id="ARBA00022490"/>
    </source>
</evidence>
<dbReference type="InterPro" id="IPR020449">
    <property type="entry name" value="Tscrpt_reg_AraC-type_HTH"/>
</dbReference>
<dbReference type="Proteomes" id="UP001179280">
    <property type="component" value="Unassembled WGS sequence"/>
</dbReference>
<evidence type="ECO:0000256" key="4">
    <source>
        <dbReference type="ARBA" id="ARBA00023012"/>
    </source>
</evidence>
<name>A0ABS2STD0_9BACI</name>
<dbReference type="PANTHER" id="PTHR42713:SF3">
    <property type="entry name" value="TRANSCRIPTIONAL REGULATORY PROTEIN HPTR"/>
    <property type="match status" value="1"/>
</dbReference>
<evidence type="ECO:0000256" key="7">
    <source>
        <dbReference type="ARBA" id="ARBA00023163"/>
    </source>
</evidence>
<dbReference type="InterPro" id="IPR011006">
    <property type="entry name" value="CheY-like_superfamily"/>
</dbReference>
<protein>
    <submittedName>
        <fullName evidence="11">Two-component system response regulator YesN</fullName>
    </submittedName>
</protein>
<dbReference type="PRINTS" id="PR00032">
    <property type="entry name" value="HTHARAC"/>
</dbReference>
<evidence type="ECO:0000256" key="8">
    <source>
        <dbReference type="PROSITE-ProRule" id="PRU00169"/>
    </source>
</evidence>
<keyword evidence="3 8" id="KW-0597">Phosphoprotein</keyword>
<dbReference type="Gene3D" id="1.10.10.60">
    <property type="entry name" value="Homeodomain-like"/>
    <property type="match status" value="2"/>
</dbReference>
<proteinExistence type="predicted"/>
<dbReference type="Pfam" id="PF00072">
    <property type="entry name" value="Response_reg"/>
    <property type="match status" value="1"/>
</dbReference>
<dbReference type="PANTHER" id="PTHR42713">
    <property type="entry name" value="HISTIDINE KINASE-RELATED"/>
    <property type="match status" value="1"/>
</dbReference>
<feature type="modified residue" description="4-aspartylphosphate" evidence="8">
    <location>
        <position position="55"/>
    </location>
</feature>
<keyword evidence="2" id="KW-0963">Cytoplasm</keyword>
<dbReference type="RefSeq" id="WP_035418239.1">
    <property type="nucleotide sequence ID" value="NZ_JAFBCV010000005.1"/>
</dbReference>
<evidence type="ECO:0000256" key="1">
    <source>
        <dbReference type="ARBA" id="ARBA00004496"/>
    </source>
</evidence>
<dbReference type="Gene3D" id="3.40.50.2300">
    <property type="match status" value="1"/>
</dbReference>
<keyword evidence="12" id="KW-1185">Reference proteome</keyword>
<dbReference type="PROSITE" id="PS00041">
    <property type="entry name" value="HTH_ARAC_FAMILY_1"/>
    <property type="match status" value="1"/>
</dbReference>
<dbReference type="CDD" id="cd17536">
    <property type="entry name" value="REC_YesN-like"/>
    <property type="match status" value="1"/>
</dbReference>
<dbReference type="InterPro" id="IPR051552">
    <property type="entry name" value="HptR"/>
</dbReference>
<gene>
    <name evidence="11" type="ORF">JOC54_002052</name>
</gene>
<dbReference type="InterPro" id="IPR009057">
    <property type="entry name" value="Homeodomain-like_sf"/>
</dbReference>
<evidence type="ECO:0000313" key="12">
    <source>
        <dbReference type="Proteomes" id="UP001179280"/>
    </source>
</evidence>
<dbReference type="SUPFAM" id="SSF46689">
    <property type="entry name" value="Homeodomain-like"/>
    <property type="match status" value="1"/>
</dbReference>
<evidence type="ECO:0000256" key="6">
    <source>
        <dbReference type="ARBA" id="ARBA00023125"/>
    </source>
</evidence>
<dbReference type="Pfam" id="PF12833">
    <property type="entry name" value="HTH_18"/>
    <property type="match status" value="1"/>
</dbReference>
<evidence type="ECO:0000313" key="11">
    <source>
        <dbReference type="EMBL" id="MBM7838793.1"/>
    </source>
</evidence>
<dbReference type="PROSITE" id="PS01124">
    <property type="entry name" value="HTH_ARAC_FAMILY_2"/>
    <property type="match status" value="1"/>
</dbReference>
<keyword evidence="7" id="KW-0804">Transcription</keyword>
<feature type="domain" description="HTH araC/xylS-type" evidence="9">
    <location>
        <begin position="154"/>
        <end position="252"/>
    </location>
</feature>
<dbReference type="SUPFAM" id="SSF52172">
    <property type="entry name" value="CheY-like"/>
    <property type="match status" value="1"/>
</dbReference>
<dbReference type="SMART" id="SM00448">
    <property type="entry name" value="REC"/>
    <property type="match status" value="1"/>
</dbReference>
<reference evidence="11" key="1">
    <citation type="submission" date="2021-01" db="EMBL/GenBank/DDBJ databases">
        <title>Genomic Encyclopedia of Type Strains, Phase IV (KMG-IV): sequencing the most valuable type-strain genomes for metagenomic binning, comparative biology and taxonomic classification.</title>
        <authorList>
            <person name="Goeker M."/>
        </authorList>
    </citation>
    <scope>NUCLEOTIDE SEQUENCE</scope>
    <source>
        <strain evidence="11">DSM 21943</strain>
    </source>
</reference>
<dbReference type="InterPro" id="IPR018062">
    <property type="entry name" value="HTH_AraC-typ_CS"/>
</dbReference>
<comment type="subcellular location">
    <subcellularLocation>
        <location evidence="1">Cytoplasm</location>
    </subcellularLocation>
</comment>
<dbReference type="EMBL" id="JAFBCV010000005">
    <property type="protein sequence ID" value="MBM7838793.1"/>
    <property type="molecule type" value="Genomic_DNA"/>
</dbReference>